<feature type="transmembrane region" description="Helical" evidence="1">
    <location>
        <begin position="5"/>
        <end position="24"/>
    </location>
</feature>
<keyword evidence="1" id="KW-0472">Membrane</keyword>
<name>A0ABY8S9K1_9GAMM</name>
<evidence type="ECO:0000256" key="1">
    <source>
        <dbReference type="SAM" id="Phobius"/>
    </source>
</evidence>
<reference evidence="2 3" key="1">
    <citation type="submission" date="2023-05" db="EMBL/GenBank/DDBJ databases">
        <title>The complete genome of Acinetobacter sp. nov KCTC 92772.</title>
        <authorList>
            <person name="Zhou G."/>
        </authorList>
    </citation>
    <scope>NUCLEOTIDE SEQUENCE [LARGE SCALE GENOMIC DNA]</scope>
    <source>
        <strain evidence="2 3">KCTC 92772</strain>
    </source>
</reference>
<keyword evidence="1" id="KW-0812">Transmembrane</keyword>
<sequence length="475" mass="54725">MVKKILATLISCFILIGLVVVYYWRDIQYQPESADLINYFLILPMVITLILLLPWLIYKAYQTYQQKKQQTLDTEQNQESGATEQQDAGPESKWLTLNLYAAGAYSALGENDAILEGIKAFTSPELDHKLLNFQGLPILSYRIEFLDQQSESEEDEQSFLSVRQQRITALIHHQIEQHTELLLSIADHLKRSSLFYESQNLHEYRMHPAWSDPAFSGDEDETESMQIEQVYRLDKLNLHILLPEDVVHTWNDTSSNENIQTIFYDLGLIPQKFHIEYHFMSEASTDQLLVELLERIHNQPHEISLLVAADSEIDQEMMDEKFLGANTYIPAEYVGSSCLAHPALQLEQLQPLKTLKLVAHQNNLKQIFKELDLHDLPQYQDEDPFVLVLEDATNIKMVKGLEQFFAQSPVEQHHYLYCKPTVGHTENVAKLFGLMLGAHLPDSQVGFVYSQDLKAFIQPFPETIPDHENAQLLID</sequence>
<keyword evidence="3" id="KW-1185">Reference proteome</keyword>
<gene>
    <name evidence="2" type="ORF">QLH32_06610</name>
</gene>
<evidence type="ECO:0000313" key="2">
    <source>
        <dbReference type="EMBL" id="WHP07124.1"/>
    </source>
</evidence>
<dbReference type="RefSeq" id="WP_283268765.1">
    <property type="nucleotide sequence ID" value="NZ_CP125669.1"/>
</dbReference>
<proteinExistence type="predicted"/>
<organism evidence="2 3">
    <name type="scientific">Acinetobacter corruptisaponis</name>
    <dbReference type="NCBI Taxonomy" id="3045147"/>
    <lineage>
        <taxon>Bacteria</taxon>
        <taxon>Pseudomonadati</taxon>
        <taxon>Pseudomonadota</taxon>
        <taxon>Gammaproteobacteria</taxon>
        <taxon>Moraxellales</taxon>
        <taxon>Moraxellaceae</taxon>
        <taxon>Acinetobacter</taxon>
    </lineage>
</organism>
<evidence type="ECO:0000313" key="3">
    <source>
        <dbReference type="Proteomes" id="UP001229836"/>
    </source>
</evidence>
<protein>
    <submittedName>
        <fullName evidence="2">Uncharacterized protein</fullName>
    </submittedName>
</protein>
<feature type="transmembrane region" description="Helical" evidence="1">
    <location>
        <begin position="36"/>
        <end position="58"/>
    </location>
</feature>
<dbReference type="EMBL" id="CP125669">
    <property type="protein sequence ID" value="WHP07124.1"/>
    <property type="molecule type" value="Genomic_DNA"/>
</dbReference>
<dbReference type="Proteomes" id="UP001229836">
    <property type="component" value="Chromosome"/>
</dbReference>
<accession>A0ABY8S9K1</accession>
<keyword evidence="1" id="KW-1133">Transmembrane helix</keyword>